<dbReference type="AlphaFoldDB" id="A0A6G0VQ03"/>
<comment type="caution">
    <text evidence="2">The sequence shown here is derived from an EMBL/GenBank/DDBJ whole genome shotgun (WGS) entry which is preliminary data.</text>
</comment>
<dbReference type="InterPro" id="IPR012337">
    <property type="entry name" value="RNaseH-like_sf"/>
</dbReference>
<proteinExistence type="predicted"/>
<name>A0A6G0VQ03_APHCR</name>
<evidence type="ECO:0008006" key="4">
    <source>
        <dbReference type="Google" id="ProtNLM"/>
    </source>
</evidence>
<feature type="non-terminal residue" evidence="2">
    <location>
        <position position="604"/>
    </location>
</feature>
<dbReference type="SUPFAM" id="SSF140996">
    <property type="entry name" value="Hermes dimerisation domain"/>
    <property type="match status" value="1"/>
</dbReference>
<protein>
    <recommendedName>
        <fullName evidence="4">BED-type domain-containing protein</fullName>
    </recommendedName>
</protein>
<dbReference type="PANTHER" id="PTHR47501:SF5">
    <property type="entry name" value="HAT C-TERMINAL DIMERISATION DOMAIN-CONTAINING PROTEIN"/>
    <property type="match status" value="1"/>
</dbReference>
<feature type="region of interest" description="Disordered" evidence="1">
    <location>
        <begin position="542"/>
        <end position="561"/>
    </location>
</feature>
<dbReference type="SUPFAM" id="SSF53098">
    <property type="entry name" value="Ribonuclease H-like"/>
    <property type="match status" value="1"/>
</dbReference>
<accession>A0A6G0VQ03</accession>
<evidence type="ECO:0000313" key="3">
    <source>
        <dbReference type="Proteomes" id="UP000478052"/>
    </source>
</evidence>
<evidence type="ECO:0000313" key="2">
    <source>
        <dbReference type="EMBL" id="KAF0704922.1"/>
    </source>
</evidence>
<sequence>MSVESTSSNILWPGVEKYFTFLKEEGDNIILKCHSCPLKSLSTSKSSLSNLKRHIKRLHYYKYDEFIKNCNSKLQSKRSGDNTSEVGVKKQITLDTWGSRKELIVTQQTLDKHILQFVIEEMQPISIVDKSSFKNLVSLGLPKNVNVMCGKTLRSRIEKAGQSMNEELTKKLSGIQFIATTADCWTRGKKSYLGITGHWINLTTLARESATLACKRLKGKHTYALLAQTMYDVYLSFKIQNKVVCTTTDNGSNFVKAFRTYYTVPNLEDSELEDEVDGDDNELEFIDLTEILEEGENNIDETQETTIHLPRHFRCASHTMNLIATSDIDAYFNDMNQINKNNPLFRSLKKLYRKNMANLSKLWSKQNQSTIIAEHIHDTLEVYLKVPNKTRWNSTFDSLIQIKNLIATHGIAKFHDIMDFCALNRLNQADIQFINEYCDTMTPLAYALDFLQSESGMYMGYLLPTLYSLNKKYNVLEHKSLQYCLPLVNCISTSITKRFNNIWFDKSLVIASALIPRFKLQWLPNTEQFDVEAWLKAEFENEDNRNSDSQNENEEENKDNVDDFFGDILSNSYSAMSDEQLNNFLHSNNKDLKMIFNFPKVLKK</sequence>
<evidence type="ECO:0000256" key="1">
    <source>
        <dbReference type="SAM" id="MobiDB-lite"/>
    </source>
</evidence>
<organism evidence="2 3">
    <name type="scientific">Aphis craccivora</name>
    <name type="common">Cowpea aphid</name>
    <dbReference type="NCBI Taxonomy" id="307492"/>
    <lineage>
        <taxon>Eukaryota</taxon>
        <taxon>Metazoa</taxon>
        <taxon>Ecdysozoa</taxon>
        <taxon>Arthropoda</taxon>
        <taxon>Hexapoda</taxon>
        <taxon>Insecta</taxon>
        <taxon>Pterygota</taxon>
        <taxon>Neoptera</taxon>
        <taxon>Paraneoptera</taxon>
        <taxon>Hemiptera</taxon>
        <taxon>Sternorrhyncha</taxon>
        <taxon>Aphidomorpha</taxon>
        <taxon>Aphidoidea</taxon>
        <taxon>Aphididae</taxon>
        <taxon>Aphidini</taxon>
        <taxon>Aphis</taxon>
        <taxon>Aphis</taxon>
    </lineage>
</organism>
<dbReference type="Proteomes" id="UP000478052">
    <property type="component" value="Unassembled WGS sequence"/>
</dbReference>
<reference evidence="2 3" key="1">
    <citation type="submission" date="2019-08" db="EMBL/GenBank/DDBJ databases">
        <title>Whole genome of Aphis craccivora.</title>
        <authorList>
            <person name="Voronova N.V."/>
            <person name="Shulinski R.S."/>
            <person name="Bandarenka Y.V."/>
            <person name="Zhorov D.G."/>
            <person name="Warner D."/>
        </authorList>
    </citation>
    <scope>NUCLEOTIDE SEQUENCE [LARGE SCALE GENOMIC DNA]</scope>
    <source>
        <strain evidence="2">180601</strain>
        <tissue evidence="2">Whole Body</tissue>
    </source>
</reference>
<dbReference type="PANTHER" id="PTHR47501">
    <property type="entry name" value="TRANSPOSASE-RELATED"/>
    <property type="match status" value="1"/>
</dbReference>
<dbReference type="EMBL" id="VUJU01013420">
    <property type="protein sequence ID" value="KAF0704922.1"/>
    <property type="molecule type" value="Genomic_DNA"/>
</dbReference>
<gene>
    <name evidence="2" type="ORF">FWK35_00036029</name>
</gene>
<keyword evidence="3" id="KW-1185">Reference proteome</keyword>
<feature type="compositionally biased region" description="Acidic residues" evidence="1">
    <location>
        <begin position="551"/>
        <end position="561"/>
    </location>
</feature>
<dbReference type="OrthoDB" id="8195018at2759"/>